<protein>
    <submittedName>
        <fullName evidence="2">Uncharacterized protein</fullName>
    </submittedName>
</protein>
<dbReference type="EMBL" id="BAABJQ010000002">
    <property type="protein sequence ID" value="GAA5179466.1"/>
    <property type="molecule type" value="Genomic_DNA"/>
</dbReference>
<comment type="caution">
    <text evidence="2">The sequence shown here is derived from an EMBL/GenBank/DDBJ whole genome shotgun (WGS) entry which is preliminary data.</text>
</comment>
<evidence type="ECO:0000256" key="1">
    <source>
        <dbReference type="SAM" id="MobiDB-lite"/>
    </source>
</evidence>
<name>A0ABP9RLJ9_9ACTN</name>
<evidence type="ECO:0000313" key="3">
    <source>
        <dbReference type="Proteomes" id="UP001501570"/>
    </source>
</evidence>
<feature type="compositionally biased region" description="Basic and acidic residues" evidence="1">
    <location>
        <begin position="1"/>
        <end position="16"/>
    </location>
</feature>
<gene>
    <name evidence="2" type="ORF">GCM10023322_09520</name>
</gene>
<reference evidence="3" key="1">
    <citation type="journal article" date="2019" name="Int. J. Syst. Evol. Microbiol.">
        <title>The Global Catalogue of Microorganisms (GCM) 10K type strain sequencing project: providing services to taxonomists for standard genome sequencing and annotation.</title>
        <authorList>
            <consortium name="The Broad Institute Genomics Platform"/>
            <consortium name="The Broad Institute Genome Sequencing Center for Infectious Disease"/>
            <person name="Wu L."/>
            <person name="Ma J."/>
        </authorList>
    </citation>
    <scope>NUCLEOTIDE SEQUENCE [LARGE SCALE GENOMIC DNA]</scope>
    <source>
        <strain evidence="3">JCM 18304</strain>
    </source>
</reference>
<sequence length="411" mass="44657">MQPERPTRVLKKEPKPPKQSTKKPNTPSPEVLRSSDTGVTKTKSALRAVGVQATITTAGADTTAPKSTVTLLHPVQPTGGDTGGITKKVTGLATGEFAKAYAEQVSSIEAKWDALSPKERVAALLAPANAALTALGVPPLNPQLSFLGGDPTSASFFSSAWMMQYGNQFPVPGLSHDKFSRAAGTIYHEARHAEQTFRVARKLAGDGKNEADIKAMLEVDQTIAQAALKAPLTEAQQDEWAQAAAWQLNLEKKAGLALADTVNTSMFAAMDKYQQSQTAWQNYQKAASNDPATPPEVKQWYDTIAAADEGPDYVAEFKAVLQQNYLQDREMFKQWYRFYANMPVEQDAWSVGGQVEQLLCGKAYTPEDVLADLGPDDRTMTAIAQSQSDMLYQSLLAALSEYARQNDLPQQ</sequence>
<organism evidence="2 3">
    <name type="scientific">Rugosimonospora acidiphila</name>
    <dbReference type="NCBI Taxonomy" id="556531"/>
    <lineage>
        <taxon>Bacteria</taxon>
        <taxon>Bacillati</taxon>
        <taxon>Actinomycetota</taxon>
        <taxon>Actinomycetes</taxon>
        <taxon>Micromonosporales</taxon>
        <taxon>Micromonosporaceae</taxon>
        <taxon>Rugosimonospora</taxon>
    </lineage>
</organism>
<dbReference type="Proteomes" id="UP001501570">
    <property type="component" value="Unassembled WGS sequence"/>
</dbReference>
<accession>A0ABP9RLJ9</accession>
<proteinExistence type="predicted"/>
<evidence type="ECO:0000313" key="2">
    <source>
        <dbReference type="EMBL" id="GAA5179466.1"/>
    </source>
</evidence>
<feature type="region of interest" description="Disordered" evidence="1">
    <location>
        <begin position="1"/>
        <end position="38"/>
    </location>
</feature>
<keyword evidence="3" id="KW-1185">Reference proteome</keyword>